<dbReference type="GO" id="GO:0008047">
    <property type="term" value="F:enzyme activator activity"/>
    <property type="evidence" value="ECO:0007669"/>
    <property type="project" value="EnsemblFungi"/>
</dbReference>
<dbReference type="GO" id="GO:0106143">
    <property type="term" value="C:tRNA (m7G46) methyltransferase complex"/>
    <property type="evidence" value="ECO:0007669"/>
    <property type="project" value="EnsemblFungi"/>
</dbReference>
<dbReference type="PANTHER" id="PTHR16288:SF0">
    <property type="entry name" value="TRNA (GUANINE-N(7)-)-METHYLTRANSFERASE NON-CATALYTIC SUBUNIT WDR4"/>
    <property type="match status" value="1"/>
</dbReference>
<comment type="subcellular location">
    <subcellularLocation>
        <location evidence="1 6">Nucleus</location>
    </subcellularLocation>
</comment>
<dbReference type="Gene3D" id="2.130.10.10">
    <property type="entry name" value="YVTN repeat-like/Quinoprotein amine dehydrogenase"/>
    <property type="match status" value="1"/>
</dbReference>
<dbReference type="InParanoid" id="G8JTD2"/>
<keyword evidence="4 6" id="KW-0677">Repeat</keyword>
<dbReference type="InterPro" id="IPR001680">
    <property type="entry name" value="WD40_rpt"/>
</dbReference>
<dbReference type="EMBL" id="CP002500">
    <property type="protein sequence ID" value="AET39285.1"/>
    <property type="molecule type" value="Genomic_DNA"/>
</dbReference>
<evidence type="ECO:0000256" key="3">
    <source>
        <dbReference type="ARBA" id="ARBA00022694"/>
    </source>
</evidence>
<evidence type="ECO:0000313" key="8">
    <source>
        <dbReference type="Proteomes" id="UP000006790"/>
    </source>
</evidence>
<dbReference type="UniPathway" id="UPA00989"/>
<keyword evidence="2 6" id="KW-0853">WD repeat</keyword>
<gene>
    <name evidence="7" type="ordered locus">Ecym_4218</name>
</gene>
<dbReference type="Proteomes" id="UP000006790">
    <property type="component" value="Chromosome 4"/>
</dbReference>
<evidence type="ECO:0000256" key="2">
    <source>
        <dbReference type="ARBA" id="ARBA00022574"/>
    </source>
</evidence>
<protein>
    <submittedName>
        <fullName evidence="7">Uncharacterized protein</fullName>
    </submittedName>
</protein>
<dbReference type="InterPro" id="IPR015943">
    <property type="entry name" value="WD40/YVTN_repeat-like_dom_sf"/>
</dbReference>
<dbReference type="GO" id="GO:0106004">
    <property type="term" value="P:tRNA (guanine-N7)-methylation"/>
    <property type="evidence" value="ECO:0007669"/>
    <property type="project" value="UniProtKB-UniRule"/>
</dbReference>
<dbReference type="SMART" id="SM00320">
    <property type="entry name" value="WD40"/>
    <property type="match status" value="2"/>
</dbReference>
<dbReference type="KEGG" id="erc:Ecym_4218"/>
<accession>G8JTD2</accession>
<dbReference type="GeneID" id="11469408"/>
<comment type="function">
    <text evidence="6">Required for the formation of N(7)-methylguanine at position 46 (m7G46) in tRNA. In the complex, it is required to stabilize and induce conformational changes of the catalytic subunit.</text>
</comment>
<dbReference type="HAMAP" id="MF_03056">
    <property type="entry name" value="TRM82"/>
    <property type="match status" value="1"/>
</dbReference>
<evidence type="ECO:0000256" key="5">
    <source>
        <dbReference type="ARBA" id="ARBA00023242"/>
    </source>
</evidence>
<dbReference type="RefSeq" id="XP_003646102.1">
    <property type="nucleotide sequence ID" value="XM_003646054.1"/>
</dbReference>
<dbReference type="GO" id="GO:0005634">
    <property type="term" value="C:nucleus"/>
    <property type="evidence" value="ECO:0007669"/>
    <property type="project" value="UniProtKB-SubCell"/>
</dbReference>
<comment type="similarity">
    <text evidence="6">Belongs to the WD repeat TRM82 family.</text>
</comment>
<keyword evidence="8" id="KW-1185">Reference proteome</keyword>
<comment type="pathway">
    <text evidence="6">tRNA modification; N(7)-methylguanine-tRNA biosynthesis.</text>
</comment>
<dbReference type="OMA" id="VKHWLFG"/>
<dbReference type="AlphaFoldDB" id="G8JTD2"/>
<dbReference type="InterPro" id="IPR036322">
    <property type="entry name" value="WD40_repeat_dom_sf"/>
</dbReference>
<organism evidence="7 8">
    <name type="scientific">Eremothecium cymbalariae (strain CBS 270.75 / DBVPG 7215 / KCTC 17166 / NRRL Y-17582)</name>
    <name type="common">Yeast</name>
    <dbReference type="NCBI Taxonomy" id="931890"/>
    <lineage>
        <taxon>Eukaryota</taxon>
        <taxon>Fungi</taxon>
        <taxon>Dikarya</taxon>
        <taxon>Ascomycota</taxon>
        <taxon>Saccharomycotina</taxon>
        <taxon>Saccharomycetes</taxon>
        <taxon>Saccharomycetales</taxon>
        <taxon>Saccharomycetaceae</taxon>
        <taxon>Eremothecium</taxon>
    </lineage>
</organism>
<reference evidence="8" key="1">
    <citation type="journal article" date="2012" name="G3 (Bethesda)">
        <title>Pichia sorbitophila, an interspecies yeast hybrid reveals early steps of genome resolution following polyploidization.</title>
        <authorList>
            <person name="Leh Louis V."/>
            <person name="Despons L."/>
            <person name="Friedrich A."/>
            <person name="Martin T."/>
            <person name="Durrens P."/>
            <person name="Casaregola S."/>
            <person name="Neuveglise C."/>
            <person name="Fairhead C."/>
            <person name="Marck C."/>
            <person name="Cruz J.A."/>
            <person name="Straub M.L."/>
            <person name="Kugler V."/>
            <person name="Sacerdot C."/>
            <person name="Uzunov Z."/>
            <person name="Thierry A."/>
            <person name="Weiss S."/>
            <person name="Bleykasten C."/>
            <person name="De Montigny J."/>
            <person name="Jacques N."/>
            <person name="Jung P."/>
            <person name="Lemaire M."/>
            <person name="Mallet S."/>
            <person name="Morel G."/>
            <person name="Richard G.F."/>
            <person name="Sarkar A."/>
            <person name="Savel G."/>
            <person name="Schacherer J."/>
            <person name="Seret M.L."/>
            <person name="Talla E."/>
            <person name="Samson G."/>
            <person name="Jubin C."/>
            <person name="Poulain J."/>
            <person name="Vacherie B."/>
            <person name="Barbe V."/>
            <person name="Pelletier E."/>
            <person name="Sherman D.J."/>
            <person name="Westhof E."/>
            <person name="Weissenbach J."/>
            <person name="Baret P.V."/>
            <person name="Wincker P."/>
            <person name="Gaillardin C."/>
            <person name="Dujon B."/>
            <person name="Souciet J.L."/>
        </authorList>
    </citation>
    <scope>NUCLEOTIDE SEQUENCE [LARGE SCALE GENOMIC DNA]</scope>
    <source>
        <strain evidence="8">CBS 270.75 / DBVPG 7215 / KCTC 17166 / NRRL Y-17582</strain>
    </source>
</reference>
<proteinExistence type="inferred from homology"/>
<dbReference type="SUPFAM" id="SSF50978">
    <property type="entry name" value="WD40 repeat-like"/>
    <property type="match status" value="1"/>
</dbReference>
<dbReference type="FunCoup" id="G8JTD2">
    <property type="interactions" value="262"/>
</dbReference>
<sequence length="441" mass="50051">MIHPVQFLISSRDGNLLFCVIKNMIQVFKVDVKINNCSLIGEWIDEYDNKQLIKEKVEQEQMRQLAGNATKKMKTNDGSIIEQPCKEPKVPVPGPGAPPLYQYIRCLTLSDDESILVACTDSDKAAVLFKVELENANCLSLLKRQPFPKRPSAITFSADKELILADKFGDVYVTSLECPVTNMTPEPVLGHVSMLTDIAVTKDNLGKQYVLTADRDEHIKISHYPQTFIVNKWLFGHKQFVSTLCVPKWKPNFLFSGGGDDSIYSWDWQEGKLLFKFDVGELVAPYLTDFHFPPERFLLHDGTTRKELSVVKILSFEQLPYLAVIFEATKVIFILECNKSTGELTLHQKLELNSNLVSLAVAEMTNQLVVSLDDRKNGQEELIKFFKYEDGKFTEDESKNSAVSPILKSSLERNTISQVDADSIYPLYHIAQLRKRGDHYS</sequence>
<dbReference type="HOGENOM" id="CLU_022082_0_0_1"/>
<evidence type="ECO:0000256" key="4">
    <source>
        <dbReference type="ARBA" id="ARBA00022737"/>
    </source>
</evidence>
<dbReference type="PANTHER" id="PTHR16288">
    <property type="entry name" value="WD40 REPEAT PROTEIN 4"/>
    <property type="match status" value="1"/>
</dbReference>
<evidence type="ECO:0000313" key="7">
    <source>
        <dbReference type="EMBL" id="AET39285.1"/>
    </source>
</evidence>
<evidence type="ECO:0000256" key="1">
    <source>
        <dbReference type="ARBA" id="ARBA00004123"/>
    </source>
</evidence>
<evidence type="ECO:0000256" key="6">
    <source>
        <dbReference type="HAMAP-Rule" id="MF_03056"/>
    </source>
</evidence>
<keyword evidence="3 6" id="KW-0819">tRNA processing</keyword>
<keyword evidence="5 6" id="KW-0539">Nucleus</keyword>
<dbReference type="InterPro" id="IPR028884">
    <property type="entry name" value="Trm82"/>
</dbReference>
<dbReference type="OrthoDB" id="339900at2759"/>
<dbReference type="GO" id="GO:0005829">
    <property type="term" value="C:cytosol"/>
    <property type="evidence" value="ECO:0007669"/>
    <property type="project" value="EnsemblFungi"/>
</dbReference>
<name>G8JTD2_ERECY</name>
<dbReference type="eggNOG" id="KOG3914">
    <property type="taxonomic scope" value="Eukaryota"/>
</dbReference>
<dbReference type="STRING" id="931890.G8JTD2"/>